<comment type="subunit">
    <text evidence="4">Binds to mitochondrial small subunit 15S rRNA.</text>
</comment>
<evidence type="ECO:0000256" key="5">
    <source>
        <dbReference type="PROSITE-ProRule" id="PRU00708"/>
    </source>
</evidence>
<evidence type="ECO:0000256" key="3">
    <source>
        <dbReference type="ARBA" id="ARBA00044493"/>
    </source>
</evidence>
<evidence type="ECO:0000313" key="8">
    <source>
        <dbReference type="Proteomes" id="UP000243515"/>
    </source>
</evidence>
<dbReference type="InterPro" id="IPR011990">
    <property type="entry name" value="TPR-like_helical_dom_sf"/>
</dbReference>
<dbReference type="InterPro" id="IPR002885">
    <property type="entry name" value="PPR_rpt"/>
</dbReference>
<dbReference type="Gene3D" id="1.25.40.10">
    <property type="entry name" value="Tetratricopeptide repeat domain"/>
    <property type="match status" value="2"/>
</dbReference>
<evidence type="ECO:0000256" key="1">
    <source>
        <dbReference type="ARBA" id="ARBA00006192"/>
    </source>
</evidence>
<dbReference type="EMBL" id="NPHW01002607">
    <property type="protein sequence ID" value="OXV11102.1"/>
    <property type="molecule type" value="Genomic_DNA"/>
</dbReference>
<feature type="region of interest" description="Disordered" evidence="6">
    <location>
        <begin position="734"/>
        <end position="773"/>
    </location>
</feature>
<evidence type="ECO:0000256" key="6">
    <source>
        <dbReference type="SAM" id="MobiDB-lite"/>
    </source>
</evidence>
<accession>A0A232M443</accession>
<dbReference type="Proteomes" id="UP000243515">
    <property type="component" value="Unassembled WGS sequence"/>
</dbReference>
<feature type="region of interest" description="Disordered" evidence="6">
    <location>
        <begin position="26"/>
        <end position="46"/>
    </location>
</feature>
<dbReference type="OrthoDB" id="185373at2759"/>
<keyword evidence="8" id="KW-1185">Reference proteome</keyword>
<comment type="similarity">
    <text evidence="1">Belongs to the CCM1 family.</text>
</comment>
<dbReference type="NCBIfam" id="TIGR00756">
    <property type="entry name" value="PPR"/>
    <property type="match status" value="1"/>
</dbReference>
<feature type="region of interest" description="Disordered" evidence="6">
    <location>
        <begin position="77"/>
        <end position="108"/>
    </location>
</feature>
<dbReference type="PANTHER" id="PTHR47447">
    <property type="entry name" value="OS03G0856100 PROTEIN"/>
    <property type="match status" value="1"/>
</dbReference>
<evidence type="ECO:0000256" key="2">
    <source>
        <dbReference type="ARBA" id="ARBA00022737"/>
    </source>
</evidence>
<dbReference type="PANTHER" id="PTHR47447:SF21">
    <property type="entry name" value="PENTACOTRIPEPTIDE-REPEAT REGION OF PRORP DOMAIN-CONTAINING PROTEIN"/>
    <property type="match status" value="1"/>
</dbReference>
<dbReference type="AlphaFoldDB" id="A0A232M443"/>
<reference evidence="7 8" key="1">
    <citation type="journal article" date="2015" name="Environ. Microbiol.">
        <title>Metagenome sequence of Elaphomyces granulatus from sporocarp tissue reveals Ascomycota ectomycorrhizal fingerprints of genome expansion and a Proteobacteria-rich microbiome.</title>
        <authorList>
            <person name="Quandt C.A."/>
            <person name="Kohler A."/>
            <person name="Hesse C.N."/>
            <person name="Sharpton T.J."/>
            <person name="Martin F."/>
            <person name="Spatafora J.W."/>
        </authorList>
    </citation>
    <scope>NUCLEOTIDE SEQUENCE [LARGE SCALE GENOMIC DNA]</scope>
    <source>
        <strain evidence="7 8">OSC145934</strain>
    </source>
</reference>
<gene>
    <name evidence="7" type="ORF">Egran_01134</name>
</gene>
<sequence length="773" mass="88382">MSANLYGSEYCDGNSGPGIIGCRDVDGTSMQAGTSGDSASTQDSHITEKRVFERGDALEMGNSRLPIATTVQSTFEPINQSDGGLSNSDGNITPTIQRNRKSGEDQTSLYQERTRRRVIHTIKCAQKLLKHQGRVIGLEAFRHEVVTRLNGMYPYTPVYKYWNFAYTTLYTAKFHNREWEPPKLWELDQQGMDLIQILETDSLEAFMNAWKKIGPGKHLSYWPRLALHLLWNSPKLTVEFLLATTIEPYPPFLMLMDCIIYLYTFHYGRSDDERYRTAISLCLDPERWPSISLSQRGIRTYLMLSKHVDVSRAFKLIREREIQISAETALCFMTRFTDFRDIEKAIEALGLLPWLNQPGFTLDTPVVLIHCSKLLMLDTVQEQEGVRNFRILPELLKLGVRPNREMMNIVLANAFKTGDPQLGEDMLTYMKDRGFEFDSYTYLTLLTDAVARGDRERLDALLQEISPMEDLKDNPYIASKIFHAHFTFSAKYIYSDMNPAESFSSNLAMYSRFYDLTPLKELLIIPHSYTAPGHSANSRPSTVALYVMLATYLRCNRNVEGAYRVYCRFRHLVKQGHETIAPLAETDHSYNEFICAFRHDPNALPYCVQVVEDMLFSVSQPAAIGGSKSRPLAHTKPTSRTWTILLSAFVFNRQLRGAEKVKEMMKKHGVEYNMVTWNTIINGYVNSQMVVDAAESIKGMEEHGFSIDAYTLKCLRYLKDPESLKVAIEDLDRRGAKQGEPSELDEEGENERLLEEGLRRLATKSKAKSRNTH</sequence>
<keyword evidence="2" id="KW-0677">Repeat</keyword>
<feature type="compositionally biased region" description="Basic residues" evidence="6">
    <location>
        <begin position="761"/>
        <end position="773"/>
    </location>
</feature>
<comment type="function">
    <text evidence="3">Regulates mitochondrial small subunit maturation by controlling 15S rRNA 5'-end processing. Localizes to the 5' precursor of the 15S rRNA in a position that is subsequently occupied by mS47 in the mature yeast mtSSU. Uses structure and sequence-specific RNA recognition, binding to a single-stranded region of the precursor and specifically recognizing bases -6 to -1. The exchange of Ccm1 for mS47 is coupled to the irreversible removal of precursor rRNA that is accompanied by conformational changes of the mitoribosomal proteins uS5m and mS26. These conformational changes signal completion of 5'-end rRNA processing through protection of the mature 5'-end of the 15S rRNA and stabilization of mS47. The removal of the 5' precursor together with the dissociation of Ccm1 may be catalyzed by the 5'-3' exoribonuclease Pet127. Involved in the specific removal of group I introns in mitochondrial encoded transcripts.</text>
</comment>
<dbReference type="Pfam" id="PF13812">
    <property type="entry name" value="PPR_3"/>
    <property type="match status" value="2"/>
</dbReference>
<proteinExistence type="inferred from homology"/>
<evidence type="ECO:0000256" key="4">
    <source>
        <dbReference type="ARBA" id="ARBA00044511"/>
    </source>
</evidence>
<evidence type="ECO:0008006" key="9">
    <source>
        <dbReference type="Google" id="ProtNLM"/>
    </source>
</evidence>
<feature type="compositionally biased region" description="Polar residues" evidence="6">
    <location>
        <begin position="77"/>
        <end position="97"/>
    </location>
</feature>
<feature type="compositionally biased region" description="Polar residues" evidence="6">
    <location>
        <begin position="28"/>
        <end position="44"/>
    </location>
</feature>
<organism evidence="7 8">
    <name type="scientific">Elaphomyces granulatus</name>
    <dbReference type="NCBI Taxonomy" id="519963"/>
    <lineage>
        <taxon>Eukaryota</taxon>
        <taxon>Fungi</taxon>
        <taxon>Dikarya</taxon>
        <taxon>Ascomycota</taxon>
        <taxon>Pezizomycotina</taxon>
        <taxon>Eurotiomycetes</taxon>
        <taxon>Eurotiomycetidae</taxon>
        <taxon>Eurotiales</taxon>
        <taxon>Elaphomycetaceae</taxon>
        <taxon>Elaphomyces</taxon>
    </lineage>
</organism>
<dbReference type="PROSITE" id="PS51375">
    <property type="entry name" value="PPR"/>
    <property type="match status" value="2"/>
</dbReference>
<comment type="caution">
    <text evidence="7">The sequence shown here is derived from an EMBL/GenBank/DDBJ whole genome shotgun (WGS) entry which is preliminary data.</text>
</comment>
<protein>
    <recommendedName>
        <fullName evidence="9">Pentacotripeptide-repeat region of PRORP domain-containing protein</fullName>
    </recommendedName>
</protein>
<name>A0A232M443_9EURO</name>
<feature type="repeat" description="PPR" evidence="5">
    <location>
        <begin position="638"/>
        <end position="672"/>
    </location>
</feature>
<evidence type="ECO:0000313" key="7">
    <source>
        <dbReference type="EMBL" id="OXV11102.1"/>
    </source>
</evidence>
<feature type="repeat" description="PPR" evidence="5">
    <location>
        <begin position="673"/>
        <end position="707"/>
    </location>
</feature>
<feature type="compositionally biased region" description="Basic and acidic residues" evidence="6">
    <location>
        <begin position="750"/>
        <end position="759"/>
    </location>
</feature>